<evidence type="ECO:0000256" key="12">
    <source>
        <dbReference type="ARBA" id="ARBA00022777"/>
    </source>
</evidence>
<dbReference type="Pfam" id="PF00391">
    <property type="entry name" value="PEP-utilizers"/>
    <property type="match status" value="1"/>
</dbReference>
<dbReference type="InterPro" id="IPR029016">
    <property type="entry name" value="GAF-like_dom_sf"/>
</dbReference>
<dbReference type="SUPFAM" id="SSF55781">
    <property type="entry name" value="GAF domain-like"/>
    <property type="match status" value="1"/>
</dbReference>
<keyword evidence="12" id="KW-0418">Kinase</keyword>
<keyword evidence="9 16" id="KW-0808">Transferase</keyword>
<dbReference type="InterPro" id="IPR003018">
    <property type="entry name" value="GAF"/>
</dbReference>
<comment type="similarity">
    <text evidence="4">Belongs to the PEP-utilizing enzyme family.</text>
</comment>
<dbReference type="Proteomes" id="UP000183447">
    <property type="component" value="Unassembled WGS sequence"/>
</dbReference>
<evidence type="ECO:0000256" key="2">
    <source>
        <dbReference type="ARBA" id="ARBA00001946"/>
    </source>
</evidence>
<evidence type="ECO:0000256" key="10">
    <source>
        <dbReference type="ARBA" id="ARBA00022683"/>
    </source>
</evidence>
<dbReference type="InterPro" id="IPR006318">
    <property type="entry name" value="PTS_EI-like"/>
</dbReference>
<dbReference type="EMBL" id="FPKU01000002">
    <property type="protein sequence ID" value="SFZ85795.1"/>
    <property type="molecule type" value="Genomic_DNA"/>
</dbReference>
<dbReference type="GO" id="GO:0009401">
    <property type="term" value="P:phosphoenolpyruvate-dependent sugar phosphotransferase system"/>
    <property type="evidence" value="ECO:0007669"/>
    <property type="project" value="UniProtKB-KW"/>
</dbReference>
<reference evidence="16 17" key="1">
    <citation type="submission" date="2016-11" db="EMBL/GenBank/DDBJ databases">
        <authorList>
            <person name="Jaros S."/>
            <person name="Januszkiewicz K."/>
            <person name="Wedrychowicz H."/>
        </authorList>
    </citation>
    <scope>NUCLEOTIDE SEQUENCE [LARGE SCALE GENOMIC DNA]</scope>
    <source>
        <strain evidence="16 17">ATCC 23634</strain>
    </source>
</reference>
<dbReference type="EC" id="2.7.3.9" evidence="5"/>
<dbReference type="Gene3D" id="3.30.450.40">
    <property type="match status" value="1"/>
</dbReference>
<evidence type="ECO:0000256" key="13">
    <source>
        <dbReference type="ARBA" id="ARBA00022842"/>
    </source>
</evidence>
<dbReference type="SMART" id="SM00065">
    <property type="entry name" value="GAF"/>
    <property type="match status" value="1"/>
</dbReference>
<dbReference type="Pfam" id="PF02896">
    <property type="entry name" value="PEP-utilizers_C"/>
    <property type="match status" value="1"/>
</dbReference>
<accession>A0A1K2I0R7</accession>
<organism evidence="16 17">
    <name type="scientific">Devosia enhydra</name>
    <dbReference type="NCBI Taxonomy" id="665118"/>
    <lineage>
        <taxon>Bacteria</taxon>
        <taxon>Pseudomonadati</taxon>
        <taxon>Pseudomonadota</taxon>
        <taxon>Alphaproteobacteria</taxon>
        <taxon>Hyphomicrobiales</taxon>
        <taxon>Devosiaceae</taxon>
        <taxon>Devosia</taxon>
    </lineage>
</organism>
<dbReference type="InterPro" id="IPR000121">
    <property type="entry name" value="PEP_util_C"/>
</dbReference>
<keyword evidence="8" id="KW-0762">Sugar transport</keyword>
<feature type="coiled-coil region" evidence="14">
    <location>
        <begin position="230"/>
        <end position="257"/>
    </location>
</feature>
<keyword evidence="10" id="KW-0598">Phosphotransferase system</keyword>
<keyword evidence="13" id="KW-0460">Magnesium</keyword>
<comment type="cofactor">
    <cofactor evidence="2">
        <name>Mg(2+)</name>
        <dbReference type="ChEBI" id="CHEBI:18420"/>
    </cofactor>
</comment>
<dbReference type="InterPro" id="IPR036618">
    <property type="entry name" value="PtsI_HPr-bd_sf"/>
</dbReference>
<comment type="catalytic activity">
    <reaction evidence="1">
        <text>L-histidyl-[protein] + phosphoenolpyruvate = N(pros)-phospho-L-histidyl-[protein] + pyruvate</text>
        <dbReference type="Rhea" id="RHEA:23880"/>
        <dbReference type="Rhea" id="RHEA-COMP:9745"/>
        <dbReference type="Rhea" id="RHEA-COMP:9746"/>
        <dbReference type="ChEBI" id="CHEBI:15361"/>
        <dbReference type="ChEBI" id="CHEBI:29979"/>
        <dbReference type="ChEBI" id="CHEBI:58702"/>
        <dbReference type="ChEBI" id="CHEBI:64837"/>
        <dbReference type="EC" id="2.7.3.9"/>
    </reaction>
</comment>
<evidence type="ECO:0000313" key="17">
    <source>
        <dbReference type="Proteomes" id="UP000183447"/>
    </source>
</evidence>
<dbReference type="GO" id="GO:0008965">
    <property type="term" value="F:phosphoenolpyruvate-protein phosphotransferase activity"/>
    <property type="evidence" value="ECO:0007669"/>
    <property type="project" value="UniProtKB-EC"/>
</dbReference>
<evidence type="ECO:0000256" key="5">
    <source>
        <dbReference type="ARBA" id="ARBA00012232"/>
    </source>
</evidence>
<dbReference type="Pfam" id="PF05524">
    <property type="entry name" value="PEP-utilisers_N"/>
    <property type="match status" value="1"/>
</dbReference>
<evidence type="ECO:0000256" key="1">
    <source>
        <dbReference type="ARBA" id="ARBA00000683"/>
    </source>
</evidence>
<dbReference type="GO" id="GO:0005737">
    <property type="term" value="C:cytoplasm"/>
    <property type="evidence" value="ECO:0007669"/>
    <property type="project" value="UniProtKB-SubCell"/>
</dbReference>
<feature type="domain" description="GAF" evidence="15">
    <location>
        <begin position="43"/>
        <end position="189"/>
    </location>
</feature>
<dbReference type="GO" id="GO:0046872">
    <property type="term" value="F:metal ion binding"/>
    <property type="evidence" value="ECO:0007669"/>
    <property type="project" value="UniProtKB-KW"/>
</dbReference>
<name>A0A1K2I0R7_9HYPH</name>
<dbReference type="Gene3D" id="3.50.30.10">
    <property type="entry name" value="Phosphohistidine domain"/>
    <property type="match status" value="1"/>
</dbReference>
<dbReference type="SUPFAM" id="SSF51621">
    <property type="entry name" value="Phosphoenolpyruvate/pyruvate domain"/>
    <property type="match status" value="1"/>
</dbReference>
<gene>
    <name evidence="16" type="ORF">SAMN02983003_2965</name>
</gene>
<dbReference type="Pfam" id="PF01590">
    <property type="entry name" value="GAF"/>
    <property type="match status" value="1"/>
</dbReference>
<dbReference type="PANTHER" id="PTHR46244:SF6">
    <property type="entry name" value="PHOSPHOENOLPYRUVATE-PROTEIN PHOSPHOTRANSFERASE"/>
    <property type="match status" value="1"/>
</dbReference>
<dbReference type="SUPFAM" id="SSF52009">
    <property type="entry name" value="Phosphohistidine domain"/>
    <property type="match status" value="1"/>
</dbReference>
<keyword evidence="7" id="KW-0963">Cytoplasm</keyword>
<evidence type="ECO:0000259" key="15">
    <source>
        <dbReference type="SMART" id="SM00065"/>
    </source>
</evidence>
<dbReference type="InterPro" id="IPR036637">
    <property type="entry name" value="Phosphohistidine_dom_sf"/>
</dbReference>
<keyword evidence="11" id="KW-0479">Metal-binding</keyword>
<protein>
    <recommendedName>
        <fullName evidence="5">phosphoenolpyruvate--protein phosphotransferase</fullName>
        <ecNumber evidence="5">2.7.3.9</ecNumber>
    </recommendedName>
</protein>
<keyword evidence="6" id="KW-0813">Transport</keyword>
<dbReference type="InterPro" id="IPR008731">
    <property type="entry name" value="PTS_EIN"/>
</dbReference>
<dbReference type="Gene3D" id="3.20.20.60">
    <property type="entry name" value="Phosphoenolpyruvate-binding domains"/>
    <property type="match status" value="1"/>
</dbReference>
<dbReference type="GO" id="GO:0016301">
    <property type="term" value="F:kinase activity"/>
    <property type="evidence" value="ECO:0007669"/>
    <property type="project" value="UniProtKB-KW"/>
</dbReference>
<evidence type="ECO:0000256" key="14">
    <source>
        <dbReference type="SAM" id="Coils"/>
    </source>
</evidence>
<keyword evidence="14" id="KW-0175">Coiled coil</keyword>
<dbReference type="PANTHER" id="PTHR46244">
    <property type="entry name" value="PHOSPHOENOLPYRUVATE-PROTEIN PHOSPHOTRANSFERASE"/>
    <property type="match status" value="1"/>
</dbReference>
<dbReference type="InterPro" id="IPR050499">
    <property type="entry name" value="PEP-utilizing_PTS_enzyme"/>
</dbReference>
<evidence type="ECO:0000256" key="4">
    <source>
        <dbReference type="ARBA" id="ARBA00007837"/>
    </source>
</evidence>
<dbReference type="InterPro" id="IPR008279">
    <property type="entry name" value="PEP-util_enz_mobile_dom"/>
</dbReference>
<evidence type="ECO:0000256" key="3">
    <source>
        <dbReference type="ARBA" id="ARBA00004496"/>
    </source>
</evidence>
<sequence>MAGAARGPERGGPRAAIEPMPTAISGPRVLLRQLRETMAEPLAAQDRLDKIVNLIAQNMHADVCSFYVLRDDGALELFATRGLKAESVHMTTLRLREGLVGLIAAEAEPLNLENASEHPAFAYRPETGEDPYNAFLGVPVLRAGQTLGVLVVQSISRRVFSEDESEALLTTATILAEMIATSDFDQLIKPGSDIDLRRPRTFQGSSFSEGIALGHVVLHDPRVVVTNFIAEDTEAERRRLEEALATMRVSIDAMLERGDMQPSTDHREILETYRMFANDRGWVDRLVEAIDNGLTAEAAVERVQNDTRARMMRQTDPYIRERLHDLDDLANRLLRVLTGDHQGIGRNLPENAILVARNMGPAELLEYDRTRLRGLVLEEGGSTSHVAIVARSLGLVAVGQAENIVSMSESGDDIIVDGSAGKVLLRPTPDVEQTYVDKVRLSAKRRAQYAALKHRPAITRDGVEITLLHNSGLVADLPMLDETGAEGVGLFRTELQFMIASKLPRLGEQVSLYREAMRLVGDRPIVFRLLDIGGDKVIPYLRAQHEENPAMGFRSLRLALERPGLLRTQIRALLMAAEGRPLRILVPMVTEAAEFRQTRREVKKEIERLRRAGEKVPESVALGAMVEVPSLLFELDRVLPEADFVSIGSNDLIMFLTAADRANPRVSKSYDPIGLPRLRALKLVVDAARKHNVPITMCGELAGRPMEALALMAIGMTRLSMSPPSIGPIKEMVLGVDLAPIQHAVGEALAEGAEEVPIRSLLQDWADRQKLPL</sequence>
<dbReference type="InterPro" id="IPR040442">
    <property type="entry name" value="Pyrv_kinase-like_dom_sf"/>
</dbReference>
<dbReference type="SUPFAM" id="SSF47831">
    <property type="entry name" value="Enzyme I of the PEP:sugar phosphotransferase system HPr-binding (sub)domain"/>
    <property type="match status" value="1"/>
</dbReference>
<proteinExistence type="inferred from homology"/>
<evidence type="ECO:0000256" key="6">
    <source>
        <dbReference type="ARBA" id="ARBA00022448"/>
    </source>
</evidence>
<dbReference type="NCBIfam" id="TIGR01417">
    <property type="entry name" value="PTS_I_fam"/>
    <property type="match status" value="1"/>
</dbReference>
<dbReference type="InterPro" id="IPR015813">
    <property type="entry name" value="Pyrv/PenolPyrv_kinase-like_dom"/>
</dbReference>
<dbReference type="AlphaFoldDB" id="A0A1K2I0R7"/>
<evidence type="ECO:0000313" key="16">
    <source>
        <dbReference type="EMBL" id="SFZ85795.1"/>
    </source>
</evidence>
<evidence type="ECO:0000256" key="11">
    <source>
        <dbReference type="ARBA" id="ARBA00022723"/>
    </source>
</evidence>
<dbReference type="STRING" id="665118.SAMN02983003_2965"/>
<evidence type="ECO:0000256" key="8">
    <source>
        <dbReference type="ARBA" id="ARBA00022597"/>
    </source>
</evidence>
<evidence type="ECO:0000256" key="9">
    <source>
        <dbReference type="ARBA" id="ARBA00022679"/>
    </source>
</evidence>
<dbReference type="PRINTS" id="PR01736">
    <property type="entry name" value="PHPHTRNFRASE"/>
</dbReference>
<keyword evidence="17" id="KW-1185">Reference proteome</keyword>
<evidence type="ECO:0000256" key="7">
    <source>
        <dbReference type="ARBA" id="ARBA00022490"/>
    </source>
</evidence>
<dbReference type="Gene3D" id="1.10.274.10">
    <property type="entry name" value="PtsI, HPr-binding domain"/>
    <property type="match status" value="1"/>
</dbReference>
<comment type="subcellular location">
    <subcellularLocation>
        <location evidence="3">Cytoplasm</location>
    </subcellularLocation>
</comment>